<evidence type="ECO:0000313" key="2">
    <source>
        <dbReference type="Proteomes" id="UP000828048"/>
    </source>
</evidence>
<protein>
    <submittedName>
        <fullName evidence="1">Uncharacterized protein</fullName>
    </submittedName>
</protein>
<comment type="caution">
    <text evidence="1">The sequence shown here is derived from an EMBL/GenBank/DDBJ whole genome shotgun (WGS) entry which is preliminary data.</text>
</comment>
<reference evidence="1 2" key="1">
    <citation type="journal article" date="2021" name="Hortic Res">
        <title>High-quality reference genome and annotation aids understanding of berry development for evergreen blueberry (Vaccinium darrowii).</title>
        <authorList>
            <person name="Yu J."/>
            <person name="Hulse-Kemp A.M."/>
            <person name="Babiker E."/>
            <person name="Staton M."/>
        </authorList>
    </citation>
    <scope>NUCLEOTIDE SEQUENCE [LARGE SCALE GENOMIC DNA]</scope>
    <source>
        <strain evidence="2">cv. NJ 8807/NJ 8810</strain>
        <tissue evidence="1">Young leaf</tissue>
    </source>
</reference>
<sequence>MAKLEIISKESIKPSSPTPNNLRTFQLSLIDQFFPPFFRIPLILYYSHDESTSHVKKAEISSLLKKSLSDALTLYYPFAGRLKDERSIDCNDQGVDYLEARVDTRLSEIIEQPKGEVLNKFVPSISEEGGGVLLGIQLNYFNCGGIAIGMSICHTVADGGALSMFVKAWAAMARGDTNKVAPNFVMSSLFPPREAFGPQTSLYIPKHWGKTRRFCFSSSKIAALRAEVGASTGVQPTRVQLVTALVWKWAMARKGRDRSHPSFVWHPVNIRGRMDPPLSEYTFGNAIWRENIAGNGEMDLGELVSKTREAVRKIDSKYLKELQGENVNEMLVGDCKKVTESFFDNEGDYLMIISFCRFPFYESDFGWGKPAWVSTASWGSSNMVVLMDSMSDIGGIEAWITMDEFDTYDEI</sequence>
<keyword evidence="2" id="KW-1185">Reference proteome</keyword>
<organism evidence="1 2">
    <name type="scientific">Vaccinium darrowii</name>
    <dbReference type="NCBI Taxonomy" id="229202"/>
    <lineage>
        <taxon>Eukaryota</taxon>
        <taxon>Viridiplantae</taxon>
        <taxon>Streptophyta</taxon>
        <taxon>Embryophyta</taxon>
        <taxon>Tracheophyta</taxon>
        <taxon>Spermatophyta</taxon>
        <taxon>Magnoliopsida</taxon>
        <taxon>eudicotyledons</taxon>
        <taxon>Gunneridae</taxon>
        <taxon>Pentapetalae</taxon>
        <taxon>asterids</taxon>
        <taxon>Ericales</taxon>
        <taxon>Ericaceae</taxon>
        <taxon>Vaccinioideae</taxon>
        <taxon>Vaccinieae</taxon>
        <taxon>Vaccinium</taxon>
    </lineage>
</organism>
<proteinExistence type="predicted"/>
<evidence type="ECO:0000313" key="1">
    <source>
        <dbReference type="EMBL" id="KAH7866824.1"/>
    </source>
</evidence>
<accession>A0ACB7ZMH4</accession>
<dbReference type="EMBL" id="CM037159">
    <property type="protein sequence ID" value="KAH7866824.1"/>
    <property type="molecule type" value="Genomic_DNA"/>
</dbReference>
<dbReference type="Proteomes" id="UP000828048">
    <property type="component" value="Chromosome 9"/>
</dbReference>
<gene>
    <name evidence="1" type="ORF">Vadar_025497</name>
</gene>
<name>A0ACB7ZMH4_9ERIC</name>